<dbReference type="NCBIfam" id="NF004829">
    <property type="entry name" value="PRK06183.1-3"/>
    <property type="match status" value="1"/>
</dbReference>
<dbReference type="GO" id="GO:0008688">
    <property type="term" value="F:3-(3-hydroxyphenyl)propionate hydroxylase activity"/>
    <property type="evidence" value="ECO:0007669"/>
    <property type="project" value="TreeGrafter"/>
</dbReference>
<dbReference type="PANTHER" id="PTHR43476">
    <property type="entry name" value="3-(3-HYDROXY-PHENYL)PROPIONATE/3-HYDROXYCINNAMIC ACID HYDROXYLASE"/>
    <property type="match status" value="1"/>
</dbReference>
<feature type="domain" description="FAD-binding" evidence="2">
    <location>
        <begin position="17"/>
        <end position="355"/>
    </location>
</feature>
<sequence>MHPSPRPADGPPNTGTDTDVLIVGHGPVGQLLAIQLVRLGWRVTVVERWLTAYPMPRAVAFDSEGARLLAAAGMAEAIGEIGEPSGDYTWKNAAGQALLHIDVAERGLCGWPESTSMYQPALEAALTAHGATFPGLTVLRGHEAVGLVDHGDHVELTARTGEGEERVITAGWVVGCDGANSFVRKRIGGEVTDFGFSHDWLICDVVLHEEREFRPNNLQICDPARPRTSVSAGPGHRRWEFMRVAGESVEELNTPESAWRLLSMFDVTPGNATLERHHVYSFSAASADRWRSGRMLVAGDAAHVMPPFAGQGMTAGFRDVTNLVWKLDAVMRGDVDESFLDTYALERRPHVKHAIGMSVNLGRIICQTDPSAAADRDMVMLAAAQRATPAAAAQQRSPFQPLKGGFLHRAASGRPLRPAGQLIPQARVARGSEAGLFDGVVGTGFVLLATEEPAALLEAEALEFLQALGARLVQVLPAGTPPGQVGDGAVVDVEDVYLPYLAEAGAAAALVRPDFYVYGAARDRAELAAVVEGLRAQLSLPAGAAALTP</sequence>
<dbReference type="AlphaFoldDB" id="A0A5D4JQ46"/>
<dbReference type="GO" id="GO:0071949">
    <property type="term" value="F:FAD binding"/>
    <property type="evidence" value="ECO:0007669"/>
    <property type="project" value="InterPro"/>
</dbReference>
<dbReference type="RefSeq" id="WP_148901202.1">
    <property type="nucleotide sequence ID" value="NZ_VSZQ01000003.1"/>
</dbReference>
<dbReference type="Proteomes" id="UP000323242">
    <property type="component" value="Unassembled WGS sequence"/>
</dbReference>
<organism evidence="3 4">
    <name type="scientific">Streptomyces parvus</name>
    <dbReference type="NCBI Taxonomy" id="66428"/>
    <lineage>
        <taxon>Bacteria</taxon>
        <taxon>Bacillati</taxon>
        <taxon>Actinomycetota</taxon>
        <taxon>Actinomycetes</taxon>
        <taxon>Kitasatosporales</taxon>
        <taxon>Streptomycetaceae</taxon>
        <taxon>Streptomyces</taxon>
    </lineage>
</organism>
<protein>
    <submittedName>
        <fullName evidence="3">Bifunctional 3-(3-hydroxy-phenyl)propionate/3-hydroxycinnamic acid hydroxylase</fullName>
    </submittedName>
</protein>
<accession>A0A5D4JQ46</accession>
<evidence type="ECO:0000256" key="1">
    <source>
        <dbReference type="ARBA" id="ARBA00023002"/>
    </source>
</evidence>
<dbReference type="Gene3D" id="3.50.50.60">
    <property type="entry name" value="FAD/NAD(P)-binding domain"/>
    <property type="match status" value="1"/>
</dbReference>
<dbReference type="InterPro" id="IPR036188">
    <property type="entry name" value="FAD/NAD-bd_sf"/>
</dbReference>
<evidence type="ECO:0000313" key="3">
    <source>
        <dbReference type="EMBL" id="TYR66395.1"/>
    </source>
</evidence>
<dbReference type="GO" id="GO:0019622">
    <property type="term" value="P:3-(3-hydroxy)phenylpropionate catabolic process"/>
    <property type="evidence" value="ECO:0007669"/>
    <property type="project" value="TreeGrafter"/>
</dbReference>
<reference evidence="3 4" key="1">
    <citation type="submission" date="2019-08" db="EMBL/GenBank/DDBJ databases">
        <title>Draft genome for granaticin producer strain Streptomyces parvus C05.</title>
        <authorList>
            <person name="Gonzalez-Pimentel J.L."/>
        </authorList>
    </citation>
    <scope>NUCLEOTIDE SEQUENCE [LARGE SCALE GENOMIC DNA]</scope>
    <source>
        <strain evidence="3 4">C05</strain>
    </source>
</reference>
<dbReference type="SUPFAM" id="SSF51905">
    <property type="entry name" value="FAD/NAD(P)-binding domain"/>
    <property type="match status" value="1"/>
</dbReference>
<proteinExistence type="predicted"/>
<dbReference type="Gene3D" id="3.30.70.2450">
    <property type="match status" value="1"/>
</dbReference>
<keyword evidence="1" id="KW-0560">Oxidoreductase</keyword>
<evidence type="ECO:0000313" key="4">
    <source>
        <dbReference type="Proteomes" id="UP000323242"/>
    </source>
</evidence>
<dbReference type="PRINTS" id="PR00420">
    <property type="entry name" value="RNGMNOXGNASE"/>
</dbReference>
<gene>
    <name evidence="3" type="ORF">FY004_00940</name>
</gene>
<dbReference type="EMBL" id="VSZQ01000003">
    <property type="protein sequence ID" value="TYR66395.1"/>
    <property type="molecule type" value="Genomic_DNA"/>
</dbReference>
<keyword evidence="4" id="KW-1185">Reference proteome</keyword>
<dbReference type="InterPro" id="IPR050631">
    <property type="entry name" value="PheA/TfdB_FAD_monoxygenase"/>
</dbReference>
<dbReference type="InterPro" id="IPR002938">
    <property type="entry name" value="FAD-bd"/>
</dbReference>
<name>A0A5D4JQ46_9ACTN</name>
<dbReference type="Pfam" id="PF01494">
    <property type="entry name" value="FAD_binding_3"/>
    <property type="match status" value="1"/>
</dbReference>
<dbReference type="PANTHER" id="PTHR43476:SF3">
    <property type="entry name" value="FAD-BINDING MONOOXYGENASE"/>
    <property type="match status" value="1"/>
</dbReference>
<evidence type="ECO:0000259" key="2">
    <source>
        <dbReference type="Pfam" id="PF01494"/>
    </source>
</evidence>
<comment type="caution">
    <text evidence="3">The sequence shown here is derived from an EMBL/GenBank/DDBJ whole genome shotgun (WGS) entry which is preliminary data.</text>
</comment>